<dbReference type="SUPFAM" id="SSF82708">
    <property type="entry name" value="R3H domain"/>
    <property type="match status" value="1"/>
</dbReference>
<dbReference type="CDD" id="cd02325">
    <property type="entry name" value="R3H"/>
    <property type="match status" value="1"/>
</dbReference>
<name>A0A8B9E5Y9_ANSCY</name>
<dbReference type="Proteomes" id="UP000694521">
    <property type="component" value="Unplaced"/>
</dbReference>
<reference evidence="3" key="1">
    <citation type="submission" date="2025-08" db="UniProtKB">
        <authorList>
            <consortium name="Ensembl"/>
        </authorList>
    </citation>
    <scope>IDENTIFICATION</scope>
</reference>
<evidence type="ECO:0000313" key="4">
    <source>
        <dbReference type="Proteomes" id="UP000694521"/>
    </source>
</evidence>
<feature type="region of interest" description="Disordered" evidence="1">
    <location>
        <begin position="1"/>
        <end position="57"/>
    </location>
</feature>
<feature type="domain" description="R3H" evidence="2">
    <location>
        <begin position="419"/>
        <end position="482"/>
    </location>
</feature>
<dbReference type="PROSITE" id="PS51061">
    <property type="entry name" value="R3H"/>
    <property type="match status" value="1"/>
</dbReference>
<dbReference type="InterPro" id="IPR025952">
    <property type="entry name" value="R3H-assoc_dom"/>
</dbReference>
<feature type="compositionally biased region" description="Pro residues" evidence="1">
    <location>
        <begin position="14"/>
        <end position="24"/>
    </location>
</feature>
<dbReference type="Pfam" id="PF01424">
    <property type="entry name" value="R3H"/>
    <property type="match status" value="1"/>
</dbReference>
<dbReference type="GO" id="GO:0003676">
    <property type="term" value="F:nucleic acid binding"/>
    <property type="evidence" value="ECO:0007669"/>
    <property type="project" value="UniProtKB-UniRule"/>
</dbReference>
<organism evidence="3 4">
    <name type="scientific">Anser cygnoides</name>
    <name type="common">Swan goose</name>
    <dbReference type="NCBI Taxonomy" id="8845"/>
    <lineage>
        <taxon>Eukaryota</taxon>
        <taxon>Metazoa</taxon>
        <taxon>Chordata</taxon>
        <taxon>Craniata</taxon>
        <taxon>Vertebrata</taxon>
        <taxon>Euteleostomi</taxon>
        <taxon>Archelosauria</taxon>
        <taxon>Archosauria</taxon>
        <taxon>Dinosauria</taxon>
        <taxon>Saurischia</taxon>
        <taxon>Theropoda</taxon>
        <taxon>Coelurosauria</taxon>
        <taxon>Aves</taxon>
        <taxon>Neognathae</taxon>
        <taxon>Galloanserae</taxon>
        <taxon>Anseriformes</taxon>
        <taxon>Anatidae</taxon>
        <taxon>Anserinae</taxon>
        <taxon>Anser</taxon>
    </lineage>
</organism>
<sequence length="500" mass="54180">GGETRSLSRSRPPGGVPVPVPVPVPVGGTRFLSPSRCRGPGASGVPEGPGAGGGDAVPVPVLRSRCRGGVPGVAAAGLPAACPPRAVGGHPVPDPHFPVAPPVAKRTGTGGTSVSGHRAATLLRRAERGEPDGTAGWAESPGGAPGEPRPEPGRAVTFRHLPAGELLPPKPQRCVRPGGALLGVSVCRSTAPAAGPVGLRRREARTDPDPRGTARGLAGGCGTRRVQPRWVLPVPATRLSSRPGGLGALSPFRRVPRRRIEDCLPPLESSPSKRFSPSKRKQYYINKAIRNSDLIPKAKGRKSLQRLENTRYLMTLLERDECGSDEAELAHAATPSIFAEACNNETYVEIWNDFMNRSGEEQERVLLYLEEEARKKHERKLPVKNKEKWKEHPAYTPKECFQRISRRLRSTLKRGRIPMGTLEGLEEELLAFFSVTPHSVYTALMDNSFERLLLHALCQYMDLVSASSDIEGKRQMKVSNKHRVFLPPQLLLSDYLGQMS</sequence>
<accession>A0A8B9E5Y9</accession>
<reference evidence="3" key="2">
    <citation type="submission" date="2025-09" db="UniProtKB">
        <authorList>
            <consortium name="Ensembl"/>
        </authorList>
    </citation>
    <scope>IDENTIFICATION</scope>
</reference>
<protein>
    <submittedName>
        <fullName evidence="3">R3H domain containing 4</fullName>
    </submittedName>
</protein>
<proteinExistence type="predicted"/>
<dbReference type="InterPro" id="IPR001374">
    <property type="entry name" value="R3H_dom"/>
</dbReference>
<evidence type="ECO:0000259" key="2">
    <source>
        <dbReference type="PROSITE" id="PS51061"/>
    </source>
</evidence>
<evidence type="ECO:0000256" key="1">
    <source>
        <dbReference type="SAM" id="MobiDB-lite"/>
    </source>
</evidence>
<dbReference type="PANTHER" id="PTHR32019">
    <property type="entry name" value="R3H DOMAIN-CONTAINING PROTEIN 4"/>
    <property type="match status" value="1"/>
</dbReference>
<feature type="region of interest" description="Disordered" evidence="1">
    <location>
        <begin position="125"/>
        <end position="153"/>
    </location>
</feature>
<feature type="region of interest" description="Disordered" evidence="1">
    <location>
        <begin position="202"/>
        <end position="221"/>
    </location>
</feature>
<dbReference type="PANTHER" id="PTHR32019:SF2">
    <property type="entry name" value="R3H DOMAIN-CONTAINING PROTEIN 4"/>
    <property type="match status" value="1"/>
</dbReference>
<dbReference type="InterPro" id="IPR039629">
    <property type="entry name" value="R3HDM4"/>
</dbReference>
<feature type="compositionally biased region" description="Basic and acidic residues" evidence="1">
    <location>
        <begin position="202"/>
        <end position="212"/>
    </location>
</feature>
<keyword evidence="4" id="KW-1185">Reference proteome</keyword>
<dbReference type="Ensembl" id="ENSACDT00005020397.1">
    <property type="protein sequence ID" value="ENSACDP00005016959.1"/>
    <property type="gene ID" value="ENSACDG00005012398.1"/>
</dbReference>
<dbReference type="AlphaFoldDB" id="A0A8B9E5Y9"/>
<dbReference type="InterPro" id="IPR036867">
    <property type="entry name" value="R3H_dom_sf"/>
</dbReference>
<dbReference type="Pfam" id="PF13902">
    <property type="entry name" value="R3H-assoc"/>
    <property type="match status" value="1"/>
</dbReference>
<evidence type="ECO:0000313" key="3">
    <source>
        <dbReference type="Ensembl" id="ENSACDP00005016959.1"/>
    </source>
</evidence>